<keyword evidence="1" id="KW-0472">Membrane</keyword>
<dbReference type="OrthoDB" id="272512at2759"/>
<dbReference type="AlphaFoldDB" id="A0A3P7LU10"/>
<reference evidence="2 3" key="1">
    <citation type="submission" date="2018-11" db="EMBL/GenBank/DDBJ databases">
        <authorList>
            <consortium name="Pathogen Informatics"/>
        </authorList>
    </citation>
    <scope>NUCLEOTIDE SEQUENCE [LARGE SCALE GENOMIC DNA]</scope>
</reference>
<name>A0A3P7LU10_DIBLA</name>
<keyword evidence="1" id="KW-0812">Transmembrane</keyword>
<feature type="non-terminal residue" evidence="2">
    <location>
        <position position="189"/>
    </location>
</feature>
<proteinExistence type="predicted"/>
<keyword evidence="1" id="KW-1133">Transmembrane helix</keyword>
<evidence type="ECO:0000313" key="2">
    <source>
        <dbReference type="EMBL" id="VDN16700.1"/>
    </source>
</evidence>
<feature type="transmembrane region" description="Helical" evidence="1">
    <location>
        <begin position="158"/>
        <end position="180"/>
    </location>
</feature>
<organism evidence="2 3">
    <name type="scientific">Dibothriocephalus latus</name>
    <name type="common">Fish tapeworm</name>
    <name type="synonym">Diphyllobothrium latum</name>
    <dbReference type="NCBI Taxonomy" id="60516"/>
    <lineage>
        <taxon>Eukaryota</taxon>
        <taxon>Metazoa</taxon>
        <taxon>Spiralia</taxon>
        <taxon>Lophotrochozoa</taxon>
        <taxon>Platyhelminthes</taxon>
        <taxon>Cestoda</taxon>
        <taxon>Eucestoda</taxon>
        <taxon>Diphyllobothriidea</taxon>
        <taxon>Diphyllobothriidae</taxon>
        <taxon>Dibothriocephalus</taxon>
    </lineage>
</organism>
<dbReference type="EMBL" id="UYRU01066770">
    <property type="protein sequence ID" value="VDN16700.1"/>
    <property type="molecule type" value="Genomic_DNA"/>
</dbReference>
<gene>
    <name evidence="2" type="ORF">DILT_LOCUS12531</name>
</gene>
<protein>
    <submittedName>
        <fullName evidence="2">Uncharacterized protein</fullName>
    </submittedName>
</protein>
<keyword evidence="3" id="KW-1185">Reference proteome</keyword>
<sequence length="189" mass="21159">MAEAVYFRLFLPRPVCHVFILSLASFTRALSLPTTDLSFDDCRRIRTAAQLNLPMACHIIEYGRLTRMLFSTDLAVESPGVDSVAKQSRLLRITNRLREIAEATRSWHTQLSTCHWPSPALANLEPIFLHDGRPEEKAVSLLRQLTSALPKVPPDSSLSLFLLCITVFVVLVVALTDLILTSVVEKSMQ</sequence>
<dbReference type="Proteomes" id="UP000281553">
    <property type="component" value="Unassembled WGS sequence"/>
</dbReference>
<accession>A0A3P7LU10</accession>
<evidence type="ECO:0000313" key="3">
    <source>
        <dbReference type="Proteomes" id="UP000281553"/>
    </source>
</evidence>
<evidence type="ECO:0000256" key="1">
    <source>
        <dbReference type="SAM" id="Phobius"/>
    </source>
</evidence>